<accession>A0A6C0Y0A1</accession>
<dbReference type="EMBL" id="CP044455">
    <property type="protein sequence ID" value="QIC69460.1"/>
    <property type="molecule type" value="Genomic_DNA"/>
</dbReference>
<dbReference type="PANTHER" id="PTHR37323">
    <property type="entry name" value="GCN5-RELATED N-ACETYLTRANSFERASE"/>
    <property type="match status" value="1"/>
</dbReference>
<dbReference type="GO" id="GO:0006629">
    <property type="term" value="P:lipid metabolic process"/>
    <property type="evidence" value="ECO:0007669"/>
    <property type="project" value="UniProtKB-KW"/>
</dbReference>
<evidence type="ECO:0000313" key="11">
    <source>
        <dbReference type="EMBL" id="QIC69460.1"/>
    </source>
</evidence>
<gene>
    <name evidence="11" type="ORF">FSC09_03065</name>
</gene>
<evidence type="ECO:0000256" key="1">
    <source>
        <dbReference type="ARBA" id="ARBA00005189"/>
    </source>
</evidence>
<comment type="catalytic activity">
    <reaction evidence="10">
        <text>a (3R)-hydroxyacyl-[ACP] + L-ornithine = a lyso-ornithine lipid + holo-[ACP] + H(+)</text>
        <dbReference type="Rhea" id="RHEA:20633"/>
        <dbReference type="Rhea" id="RHEA-COMP:9685"/>
        <dbReference type="Rhea" id="RHEA-COMP:9945"/>
        <dbReference type="ChEBI" id="CHEBI:15378"/>
        <dbReference type="ChEBI" id="CHEBI:46911"/>
        <dbReference type="ChEBI" id="CHEBI:64479"/>
        <dbReference type="ChEBI" id="CHEBI:78827"/>
        <dbReference type="ChEBI" id="CHEBI:138482"/>
        <dbReference type="EC" id="2.3.2.30"/>
    </reaction>
    <physiologicalReaction direction="left-to-right" evidence="10">
        <dbReference type="Rhea" id="RHEA:20634"/>
    </physiologicalReaction>
</comment>
<keyword evidence="2" id="KW-0444">Lipid biosynthesis</keyword>
<evidence type="ECO:0000256" key="5">
    <source>
        <dbReference type="ARBA" id="ARBA00023315"/>
    </source>
</evidence>
<sequence>MLAKLNQYRQNLSFPLSKKNHTKYDFKTTTKTEYSFEWVENLKQLKEVQQFRAEQFANQFGLQFEHGLDQDVYDFGCEHAVLRDKASGEIVAYTRLKLFQGHELAQSYSASEFAIEEQLKHLNNIVEIGRTCVHPRHRAGKALSILWLNLVPKVLWSMKARYLIGCVSVRLEGNEARAYHTHQYIQQLSEQQRCNIASKQVYIPQASEMTSLKQGRIPKLFDIYLKMQGKLSTEAYYDQEFNCLDYFVFVEMNQVLKKMVLKKNTRHIVE</sequence>
<dbReference type="PANTHER" id="PTHR37323:SF1">
    <property type="entry name" value="L-ORNITHINE N(ALPHA)-ACYLTRANSFERASE"/>
    <property type="match status" value="1"/>
</dbReference>
<evidence type="ECO:0000256" key="8">
    <source>
        <dbReference type="ARBA" id="ARBA00039866"/>
    </source>
</evidence>
<comment type="pathway">
    <text evidence="1">Lipid metabolism.</text>
</comment>
<evidence type="ECO:0000256" key="2">
    <source>
        <dbReference type="ARBA" id="ARBA00022516"/>
    </source>
</evidence>
<keyword evidence="4" id="KW-0443">Lipid metabolism</keyword>
<comment type="function">
    <text evidence="9">Catalyzes the first step in the biosynthesis of ornithine lipids, which are phosphorus-free membrane lipids. Catalyzes the 3-hydroxyacyl-acyl carrier protein-dependent acylation of ornithine to form lyso-ornithine lipid (LOL).</text>
</comment>
<organism evidence="11 12">
    <name type="scientific">Acinetobacter indicus</name>
    <dbReference type="NCBI Taxonomy" id="756892"/>
    <lineage>
        <taxon>Bacteria</taxon>
        <taxon>Pseudomonadati</taxon>
        <taxon>Pseudomonadota</taxon>
        <taxon>Gammaproteobacteria</taxon>
        <taxon>Moraxellales</taxon>
        <taxon>Moraxellaceae</taxon>
        <taxon>Acinetobacter</taxon>
    </lineage>
</organism>
<keyword evidence="5" id="KW-0012">Acyltransferase</keyword>
<dbReference type="GO" id="GO:0043810">
    <property type="term" value="F:ornithine-acyl [acyl carrier protein] N-acyltransferase activity"/>
    <property type="evidence" value="ECO:0007669"/>
    <property type="project" value="UniProtKB-EC"/>
</dbReference>
<dbReference type="InterPro" id="IPR016181">
    <property type="entry name" value="Acyl_CoA_acyltransferase"/>
</dbReference>
<keyword evidence="3 11" id="KW-0808">Transferase</keyword>
<dbReference type="SUPFAM" id="SSF55729">
    <property type="entry name" value="Acyl-CoA N-acyltransferases (Nat)"/>
    <property type="match status" value="1"/>
</dbReference>
<dbReference type="Gene3D" id="3.40.630.30">
    <property type="match status" value="1"/>
</dbReference>
<comment type="similarity">
    <text evidence="6">Belongs to the acetyltransferase family. OlsB subfamily.</text>
</comment>
<dbReference type="AlphaFoldDB" id="A0A6C0Y0A1"/>
<evidence type="ECO:0000256" key="7">
    <source>
        <dbReference type="ARBA" id="ARBA00039058"/>
    </source>
</evidence>
<dbReference type="Pfam" id="PF13444">
    <property type="entry name" value="Acetyltransf_5"/>
    <property type="match status" value="1"/>
</dbReference>
<proteinExistence type="inferred from homology"/>
<dbReference type="EC" id="2.3.2.30" evidence="7"/>
<protein>
    <recommendedName>
        <fullName evidence="8">L-ornithine N(alpha)-acyltransferase</fullName>
        <ecNumber evidence="7">2.3.2.30</ecNumber>
    </recommendedName>
</protein>
<evidence type="ECO:0000256" key="9">
    <source>
        <dbReference type="ARBA" id="ARBA00045724"/>
    </source>
</evidence>
<name>A0A6C0Y0A1_9GAMM</name>
<evidence type="ECO:0000256" key="10">
    <source>
        <dbReference type="ARBA" id="ARBA00047785"/>
    </source>
</evidence>
<dbReference type="Proteomes" id="UP000503440">
    <property type="component" value="Chromosome"/>
</dbReference>
<evidence type="ECO:0000256" key="3">
    <source>
        <dbReference type="ARBA" id="ARBA00022679"/>
    </source>
</evidence>
<evidence type="ECO:0000256" key="4">
    <source>
        <dbReference type="ARBA" id="ARBA00023098"/>
    </source>
</evidence>
<reference evidence="11 12" key="1">
    <citation type="submission" date="2019-09" db="EMBL/GenBank/DDBJ databases">
        <title>Non-baumannii Acinetobacter spp. carrying blaNDM-1 isolated in China.</title>
        <authorList>
            <person name="Cui C."/>
            <person name="Chen C."/>
            <person name="Sun J."/>
            <person name="Liu Y."/>
        </authorList>
    </citation>
    <scope>NUCLEOTIDE SEQUENCE [LARGE SCALE GENOMIC DNA]</scope>
    <source>
        <strain evidence="11 12">B18</strain>
    </source>
</reference>
<dbReference type="InterPro" id="IPR052351">
    <property type="entry name" value="Ornithine_N-alpha-AT"/>
</dbReference>
<evidence type="ECO:0000256" key="6">
    <source>
        <dbReference type="ARBA" id="ARBA00038095"/>
    </source>
</evidence>
<evidence type="ECO:0000313" key="12">
    <source>
        <dbReference type="Proteomes" id="UP000503440"/>
    </source>
</evidence>
<dbReference type="RefSeq" id="WP_075175167.1">
    <property type="nucleotide sequence ID" value="NZ_CP039031.1"/>
</dbReference>